<comment type="caution">
    <text evidence="1">The sequence shown here is derived from an EMBL/GenBank/DDBJ whole genome shotgun (WGS) entry which is preliminary data.</text>
</comment>
<gene>
    <name evidence="1" type="ORF">NITHO_4240013</name>
</gene>
<organism evidence="1 2">
    <name type="scientific">Nitrolancea hollandica Lb</name>
    <dbReference type="NCBI Taxonomy" id="1129897"/>
    <lineage>
        <taxon>Bacteria</taxon>
        <taxon>Pseudomonadati</taxon>
        <taxon>Thermomicrobiota</taxon>
        <taxon>Thermomicrobia</taxon>
        <taxon>Sphaerobacterales</taxon>
        <taxon>Sphaerobacterineae</taxon>
        <taxon>Sphaerobacteraceae</taxon>
        <taxon>Nitrolancea</taxon>
    </lineage>
</organism>
<keyword evidence="2" id="KW-1185">Reference proteome</keyword>
<dbReference type="AlphaFoldDB" id="I4EJU8"/>
<evidence type="ECO:0000313" key="2">
    <source>
        <dbReference type="Proteomes" id="UP000004221"/>
    </source>
</evidence>
<reference evidence="1 2" key="1">
    <citation type="journal article" date="2012" name="ISME J.">
        <title>Nitrification expanded: discovery, physiology and genomics of a nitrite-oxidizing bacterium from the phylum Chloroflexi.</title>
        <authorList>
            <person name="Sorokin D.Y."/>
            <person name="Lucker S."/>
            <person name="Vejmelkova D."/>
            <person name="Kostrikina N.A."/>
            <person name="Kleerebezem R."/>
            <person name="Rijpstra W.I."/>
            <person name="Damste J.S."/>
            <person name="Le Paslier D."/>
            <person name="Muyzer G."/>
            <person name="Wagner M."/>
            <person name="van Loosdrecht M.C."/>
            <person name="Daims H."/>
        </authorList>
    </citation>
    <scope>NUCLEOTIDE SEQUENCE [LARGE SCALE GENOMIC DNA]</scope>
    <source>
        <strain evidence="2">none</strain>
    </source>
</reference>
<accession>I4EJU8</accession>
<protein>
    <submittedName>
        <fullName evidence="1">Uncharacterized protein</fullName>
    </submittedName>
</protein>
<dbReference type="OrthoDB" id="4069167at2"/>
<name>I4EJU8_9BACT</name>
<dbReference type="RefSeq" id="WP_008479525.1">
    <property type="nucleotide sequence ID" value="NZ_CAGS01000362.1"/>
</dbReference>
<dbReference type="EMBL" id="CAGS01000362">
    <property type="protein sequence ID" value="CCF84960.1"/>
    <property type="molecule type" value="Genomic_DNA"/>
</dbReference>
<dbReference type="Proteomes" id="UP000004221">
    <property type="component" value="Unassembled WGS sequence"/>
</dbReference>
<evidence type="ECO:0000313" key="1">
    <source>
        <dbReference type="EMBL" id="CCF84960.1"/>
    </source>
</evidence>
<sequence>MRLSYRQRENTLRLTLDHQEGPVQTETVLPGLIDVGEGGRLVGVEVRAGDEVDLRRILESWLTDPVASEFVAAGEDAVYITLSTADEAAPDEQLRTAEATFLAELDASGNLVALSIPRRGHGFEISYPSGNT</sequence>
<proteinExistence type="predicted"/>